<sequence length="180" mass="20456">MGSTTGRHTDVMDVPTSEDPEPATTMEAPMDKLDVILQEIRESQLAIEQRLGSITMELSILKDDQKKLADRMKQTETSGAGILPYHKEHKTAIEHLDQQVESLQERVEDAEVRSQRNNVRIIGLPEGKEGQDATQLRITHNQKAHFFDTPDSVHDWLHPGPRSQDNALPPRQKRQPRKSK</sequence>
<feature type="compositionally biased region" description="Basic residues" evidence="2">
    <location>
        <begin position="171"/>
        <end position="180"/>
    </location>
</feature>
<feature type="coiled-coil region" evidence="1">
    <location>
        <begin position="86"/>
        <end position="120"/>
    </location>
</feature>
<feature type="region of interest" description="Disordered" evidence="2">
    <location>
        <begin position="1"/>
        <end position="27"/>
    </location>
</feature>
<comment type="caution">
    <text evidence="3">The sequence shown here is derived from an EMBL/GenBank/DDBJ whole genome shotgun (WGS) entry which is preliminary data.</text>
</comment>
<dbReference type="EMBL" id="JANPWB010000009">
    <property type="protein sequence ID" value="KAJ1148651.1"/>
    <property type="molecule type" value="Genomic_DNA"/>
</dbReference>
<proteinExistence type="predicted"/>
<evidence type="ECO:0000313" key="4">
    <source>
        <dbReference type="Proteomes" id="UP001066276"/>
    </source>
</evidence>
<evidence type="ECO:0000313" key="3">
    <source>
        <dbReference type="EMBL" id="KAJ1148651.1"/>
    </source>
</evidence>
<feature type="region of interest" description="Disordered" evidence="2">
    <location>
        <begin position="149"/>
        <end position="180"/>
    </location>
</feature>
<reference evidence="3" key="1">
    <citation type="journal article" date="2022" name="bioRxiv">
        <title>Sequencing and chromosome-scale assembly of the giantPleurodeles waltlgenome.</title>
        <authorList>
            <person name="Brown T."/>
            <person name="Elewa A."/>
            <person name="Iarovenko S."/>
            <person name="Subramanian E."/>
            <person name="Araus A.J."/>
            <person name="Petzold A."/>
            <person name="Susuki M."/>
            <person name="Suzuki K.-i.T."/>
            <person name="Hayashi T."/>
            <person name="Toyoda A."/>
            <person name="Oliveira C."/>
            <person name="Osipova E."/>
            <person name="Leigh N.D."/>
            <person name="Simon A."/>
            <person name="Yun M.H."/>
        </authorList>
    </citation>
    <scope>NUCLEOTIDE SEQUENCE</scope>
    <source>
        <strain evidence="3">20211129_DDA</strain>
        <tissue evidence="3">Liver</tissue>
    </source>
</reference>
<accession>A0AAV7R851</accession>
<protein>
    <submittedName>
        <fullName evidence="3">Uncharacterized protein</fullName>
    </submittedName>
</protein>
<keyword evidence="1" id="KW-0175">Coiled coil</keyword>
<dbReference type="AlphaFoldDB" id="A0AAV7R851"/>
<name>A0AAV7R851_PLEWA</name>
<dbReference type="Proteomes" id="UP001066276">
    <property type="component" value="Chromosome 5"/>
</dbReference>
<gene>
    <name evidence="3" type="ORF">NDU88_001479</name>
</gene>
<organism evidence="3 4">
    <name type="scientific">Pleurodeles waltl</name>
    <name type="common">Iberian ribbed newt</name>
    <dbReference type="NCBI Taxonomy" id="8319"/>
    <lineage>
        <taxon>Eukaryota</taxon>
        <taxon>Metazoa</taxon>
        <taxon>Chordata</taxon>
        <taxon>Craniata</taxon>
        <taxon>Vertebrata</taxon>
        <taxon>Euteleostomi</taxon>
        <taxon>Amphibia</taxon>
        <taxon>Batrachia</taxon>
        <taxon>Caudata</taxon>
        <taxon>Salamandroidea</taxon>
        <taxon>Salamandridae</taxon>
        <taxon>Pleurodelinae</taxon>
        <taxon>Pleurodeles</taxon>
    </lineage>
</organism>
<evidence type="ECO:0000256" key="2">
    <source>
        <dbReference type="SAM" id="MobiDB-lite"/>
    </source>
</evidence>
<evidence type="ECO:0000256" key="1">
    <source>
        <dbReference type="SAM" id="Coils"/>
    </source>
</evidence>
<keyword evidence="4" id="KW-1185">Reference proteome</keyword>